<name>A0A9Q1IVX1_SYNKA</name>
<evidence type="ECO:0000313" key="2">
    <source>
        <dbReference type="Proteomes" id="UP001152622"/>
    </source>
</evidence>
<protein>
    <submittedName>
        <fullName evidence="1">Uncharacterized protein</fullName>
    </submittedName>
</protein>
<dbReference type="AlphaFoldDB" id="A0A9Q1IVX1"/>
<comment type="caution">
    <text evidence="1">The sequence shown here is derived from an EMBL/GenBank/DDBJ whole genome shotgun (WGS) entry which is preliminary data.</text>
</comment>
<sequence length="99" mass="10624">MMFYIQPGENKGRGQSGVRGLERAILNHTGGMRVSLGGKVMKWPSWGMQGVGTGPDSPRVPLLPGSIGCRGGMRKRLPQVHPQLCVLTPLPELQPGLLP</sequence>
<reference evidence="1" key="1">
    <citation type="journal article" date="2023" name="Science">
        <title>Genome structures resolve the early diversification of teleost fishes.</title>
        <authorList>
            <person name="Parey E."/>
            <person name="Louis A."/>
            <person name="Montfort J."/>
            <person name="Bouchez O."/>
            <person name="Roques C."/>
            <person name="Iampietro C."/>
            <person name="Lluch J."/>
            <person name="Castinel A."/>
            <person name="Donnadieu C."/>
            <person name="Desvignes T."/>
            <person name="Floi Bucao C."/>
            <person name="Jouanno E."/>
            <person name="Wen M."/>
            <person name="Mejri S."/>
            <person name="Dirks R."/>
            <person name="Jansen H."/>
            <person name="Henkel C."/>
            <person name="Chen W.J."/>
            <person name="Zahm M."/>
            <person name="Cabau C."/>
            <person name="Klopp C."/>
            <person name="Thompson A.W."/>
            <person name="Robinson-Rechavi M."/>
            <person name="Braasch I."/>
            <person name="Lecointre G."/>
            <person name="Bobe J."/>
            <person name="Postlethwait J.H."/>
            <person name="Berthelot C."/>
            <person name="Roest Crollius H."/>
            <person name="Guiguen Y."/>
        </authorList>
    </citation>
    <scope>NUCLEOTIDE SEQUENCE</scope>
    <source>
        <strain evidence="1">WJC10195</strain>
    </source>
</reference>
<gene>
    <name evidence="1" type="ORF">SKAU_G00198910</name>
</gene>
<keyword evidence="2" id="KW-1185">Reference proteome</keyword>
<dbReference type="EMBL" id="JAINUF010000006">
    <property type="protein sequence ID" value="KAJ8357097.1"/>
    <property type="molecule type" value="Genomic_DNA"/>
</dbReference>
<proteinExistence type="predicted"/>
<evidence type="ECO:0000313" key="1">
    <source>
        <dbReference type="EMBL" id="KAJ8357097.1"/>
    </source>
</evidence>
<accession>A0A9Q1IVX1</accession>
<dbReference type="Proteomes" id="UP001152622">
    <property type="component" value="Chromosome 6"/>
</dbReference>
<organism evidence="1 2">
    <name type="scientific">Synaphobranchus kaupii</name>
    <name type="common">Kaup's arrowtooth eel</name>
    <dbReference type="NCBI Taxonomy" id="118154"/>
    <lineage>
        <taxon>Eukaryota</taxon>
        <taxon>Metazoa</taxon>
        <taxon>Chordata</taxon>
        <taxon>Craniata</taxon>
        <taxon>Vertebrata</taxon>
        <taxon>Euteleostomi</taxon>
        <taxon>Actinopterygii</taxon>
        <taxon>Neopterygii</taxon>
        <taxon>Teleostei</taxon>
        <taxon>Anguilliformes</taxon>
        <taxon>Synaphobranchidae</taxon>
        <taxon>Synaphobranchus</taxon>
    </lineage>
</organism>